<dbReference type="EMBL" id="AM167904">
    <property type="protein sequence ID" value="CAJ48647.1"/>
    <property type="molecule type" value="Genomic_DNA"/>
</dbReference>
<dbReference type="Gene3D" id="3.40.50.720">
    <property type="entry name" value="NAD(P)-binding Rossmann-like Domain"/>
    <property type="match status" value="1"/>
</dbReference>
<evidence type="ECO:0000313" key="2">
    <source>
        <dbReference type="Proteomes" id="UP000001977"/>
    </source>
</evidence>
<name>Q2KV29_BORA1</name>
<sequence>MKVSIIGMKGPGGRAARLLLAQRPELDLTVYDRAPERCETLRGLATLAGSAAEALRESQIIVLALDDPREIDRSLKRYSDGAVNVRLAGKQVWDLCPQAGEWGRRLSGAIGQAGAAYRPATPETLPRLIAAAPVRPL</sequence>
<reference evidence="1 2" key="1">
    <citation type="journal article" date="2006" name="J. Bacteriol.">
        <title>Comparison of the genome sequence of the poultry pathogen Bordetella avium with those of B. bronchiseptica, B. pertussis, and B. parapertussis reveals extensive diversity in surface structures associated with host interaction.</title>
        <authorList>
            <person name="Sebaihia M."/>
            <person name="Preston A."/>
            <person name="Maskell D.J."/>
            <person name="Kuzmiak H."/>
            <person name="Connell T.D."/>
            <person name="King N.D."/>
            <person name="Orndorff P.E."/>
            <person name="Miyamoto D.M."/>
            <person name="Thomson N.R."/>
            <person name="Harris D."/>
            <person name="Goble A."/>
            <person name="Lord A."/>
            <person name="Murphy L."/>
            <person name="Quail M.A."/>
            <person name="Rutter S."/>
            <person name="Squares R."/>
            <person name="Squares S."/>
            <person name="Woodward J."/>
            <person name="Parkhill J."/>
            <person name="Temple L.M."/>
        </authorList>
    </citation>
    <scope>NUCLEOTIDE SEQUENCE [LARGE SCALE GENOMIC DNA]</scope>
    <source>
        <strain evidence="1 2">197N</strain>
    </source>
</reference>
<dbReference type="InterPro" id="IPR036291">
    <property type="entry name" value="NAD(P)-bd_dom_sf"/>
</dbReference>
<dbReference type="SUPFAM" id="SSF51735">
    <property type="entry name" value="NAD(P)-binding Rossmann-fold domains"/>
    <property type="match status" value="1"/>
</dbReference>
<dbReference type="AlphaFoldDB" id="Q2KV29"/>
<evidence type="ECO:0008006" key="3">
    <source>
        <dbReference type="Google" id="ProtNLM"/>
    </source>
</evidence>
<dbReference type="eggNOG" id="COG2084">
    <property type="taxonomic scope" value="Bacteria"/>
</dbReference>
<organism evidence="1 2">
    <name type="scientific">Bordetella avium (strain 197N)</name>
    <dbReference type="NCBI Taxonomy" id="360910"/>
    <lineage>
        <taxon>Bacteria</taxon>
        <taxon>Pseudomonadati</taxon>
        <taxon>Pseudomonadota</taxon>
        <taxon>Betaproteobacteria</taxon>
        <taxon>Burkholderiales</taxon>
        <taxon>Alcaligenaceae</taxon>
        <taxon>Bordetella</taxon>
    </lineage>
</organism>
<gene>
    <name evidence="1" type="ordered locus">BAV1038</name>
</gene>
<dbReference type="KEGG" id="bav:BAV1038"/>
<dbReference type="OrthoDB" id="8656576at2"/>
<dbReference type="STRING" id="360910.BAV1038"/>
<dbReference type="HOGENOM" id="CLU_1782622_0_0_4"/>
<protein>
    <recommendedName>
        <fullName evidence="3">6-phosphogluconate dehydrogenase NADP-binding domain-containing protein</fullName>
    </recommendedName>
</protein>
<dbReference type="GeneID" id="92935768"/>
<evidence type="ECO:0000313" key="1">
    <source>
        <dbReference type="EMBL" id="CAJ48647.1"/>
    </source>
</evidence>
<dbReference type="Proteomes" id="UP000001977">
    <property type="component" value="Chromosome"/>
</dbReference>
<accession>Q2KV29</accession>
<dbReference type="RefSeq" id="WP_012416724.1">
    <property type="nucleotide sequence ID" value="NC_010645.1"/>
</dbReference>
<keyword evidence="2" id="KW-1185">Reference proteome</keyword>
<proteinExistence type="predicted"/>